<dbReference type="RefSeq" id="WP_105357707.1">
    <property type="nucleotide sequence ID" value="NZ_PUIA01000069.1"/>
</dbReference>
<accession>A0A2S8F1J8</accession>
<dbReference type="InterPro" id="IPR013783">
    <property type="entry name" value="Ig-like_fold"/>
</dbReference>
<dbReference type="EMBL" id="PUIA01000069">
    <property type="protein sequence ID" value="PQO26048.1"/>
    <property type="molecule type" value="Genomic_DNA"/>
</dbReference>
<protein>
    <recommendedName>
        <fullName evidence="3">Carboxypeptidase regulatory-like domain-containing protein</fullName>
    </recommendedName>
</protein>
<dbReference type="SUPFAM" id="SSF49373">
    <property type="entry name" value="Invasin/intimin cell-adhesion fragments"/>
    <property type="match status" value="1"/>
</dbReference>
<dbReference type="Gene3D" id="2.60.40.10">
    <property type="entry name" value="Immunoglobulins"/>
    <property type="match status" value="1"/>
</dbReference>
<dbReference type="InterPro" id="IPR008964">
    <property type="entry name" value="Invasin/intimin_cell_adhesion"/>
</dbReference>
<reference evidence="1 2" key="1">
    <citation type="submission" date="2018-02" db="EMBL/GenBank/DDBJ databases">
        <title>Comparative genomes isolates from brazilian mangrove.</title>
        <authorList>
            <person name="Araujo J.E."/>
            <person name="Taketani R.G."/>
            <person name="Silva M.C.P."/>
            <person name="Loureco M.V."/>
            <person name="Andreote F.D."/>
        </authorList>
    </citation>
    <scope>NUCLEOTIDE SEQUENCE [LARGE SCALE GENOMIC DNA]</scope>
    <source>
        <strain evidence="1 2">HEX-2 MGV</strain>
    </source>
</reference>
<name>A0A2S8F1J8_9BACT</name>
<evidence type="ECO:0000313" key="1">
    <source>
        <dbReference type="EMBL" id="PQO26048.1"/>
    </source>
</evidence>
<evidence type="ECO:0008006" key="3">
    <source>
        <dbReference type="Google" id="ProtNLM"/>
    </source>
</evidence>
<comment type="caution">
    <text evidence="1">The sequence shown here is derived from an EMBL/GenBank/DDBJ whole genome shotgun (WGS) entry which is preliminary data.</text>
</comment>
<evidence type="ECO:0000313" key="2">
    <source>
        <dbReference type="Proteomes" id="UP000240009"/>
    </source>
</evidence>
<gene>
    <name evidence="1" type="ORF">C5Y96_21600</name>
</gene>
<proteinExistence type="predicted"/>
<organism evidence="1 2">
    <name type="scientific">Blastopirellula marina</name>
    <dbReference type="NCBI Taxonomy" id="124"/>
    <lineage>
        <taxon>Bacteria</taxon>
        <taxon>Pseudomonadati</taxon>
        <taxon>Planctomycetota</taxon>
        <taxon>Planctomycetia</taxon>
        <taxon>Pirellulales</taxon>
        <taxon>Pirellulaceae</taxon>
        <taxon>Blastopirellula</taxon>
    </lineage>
</organism>
<dbReference type="AlphaFoldDB" id="A0A2S8F1J8"/>
<dbReference type="Proteomes" id="UP000240009">
    <property type="component" value="Unassembled WGS sequence"/>
</dbReference>
<sequence>MNVLSQSKPFAQKYWVAYLLLIVLLVPLAGCQQSDGLAEVTGRVTDRQQPKAGIVVMFVPEEGGGAPAGANTDANGEYRLMYSNGKPGTQPGKHTVLLTIPEPTGKESKPTTRAGYSKVVEVAEGENTIDFDLADF</sequence>
<dbReference type="OrthoDB" id="284942at2"/>